<dbReference type="Pfam" id="PF02518">
    <property type="entry name" value="HATPase_c"/>
    <property type="match status" value="1"/>
</dbReference>
<feature type="modified residue" description="Phosphohistidine" evidence="17">
    <location>
        <position position="919"/>
    </location>
</feature>
<dbReference type="InterPro" id="IPR004358">
    <property type="entry name" value="Sig_transdc_His_kin-like_C"/>
</dbReference>
<keyword evidence="12 19" id="KW-1133">Transmembrane helix</keyword>
<comment type="caution">
    <text evidence="24">The sequence shown here is derived from an EMBL/GenBank/DDBJ whole genome shotgun (WGS) entry which is preliminary data.</text>
</comment>
<dbReference type="Gene3D" id="3.30.565.10">
    <property type="entry name" value="Histidine kinase-like ATPase, C-terminal domain"/>
    <property type="match status" value="1"/>
</dbReference>
<dbReference type="SMART" id="SM00448">
    <property type="entry name" value="REC"/>
    <property type="match status" value="1"/>
</dbReference>
<dbReference type="InterPro" id="IPR038188">
    <property type="entry name" value="TorS_sensor_sf"/>
</dbReference>
<dbReference type="PROSITE" id="PS50110">
    <property type="entry name" value="RESPONSE_REGULATORY"/>
    <property type="match status" value="1"/>
</dbReference>
<dbReference type="Gene3D" id="1.20.58.920">
    <property type="match status" value="2"/>
</dbReference>
<dbReference type="InterPro" id="IPR036890">
    <property type="entry name" value="HATPase_C_sf"/>
</dbReference>
<dbReference type="Proteomes" id="UP000051221">
    <property type="component" value="Unassembled WGS sequence"/>
</dbReference>
<comment type="subcellular location">
    <subcellularLocation>
        <location evidence="2">Cell membrane</location>
        <topology evidence="2">Multi-pass membrane protein</topology>
    </subcellularLocation>
</comment>
<evidence type="ECO:0000256" key="9">
    <source>
        <dbReference type="ARBA" id="ARBA00022777"/>
    </source>
</evidence>
<organism evidence="24 25">
    <name type="scientific">Vibrio furnissii</name>
    <dbReference type="NCBI Taxonomy" id="29494"/>
    <lineage>
        <taxon>Bacteria</taxon>
        <taxon>Pseudomonadati</taxon>
        <taxon>Pseudomonadota</taxon>
        <taxon>Gammaproteobacteria</taxon>
        <taxon>Vibrionales</taxon>
        <taxon>Vibrionaceae</taxon>
        <taxon>Vibrio</taxon>
    </lineage>
</organism>
<dbReference type="InterPro" id="IPR001789">
    <property type="entry name" value="Sig_transdc_resp-reg_receiver"/>
</dbReference>
<dbReference type="Pfam" id="PF21689">
    <property type="entry name" value="TorS_sensor_domain"/>
    <property type="match status" value="1"/>
</dbReference>
<keyword evidence="8" id="KW-0547">Nucleotide-binding</keyword>
<evidence type="ECO:0000256" key="12">
    <source>
        <dbReference type="ARBA" id="ARBA00022989"/>
    </source>
</evidence>
<evidence type="ECO:0000256" key="4">
    <source>
        <dbReference type="ARBA" id="ARBA00022475"/>
    </source>
</evidence>
<dbReference type="CDD" id="cd17546">
    <property type="entry name" value="REC_hyHK_CKI1_RcsC-like"/>
    <property type="match status" value="1"/>
</dbReference>
<evidence type="ECO:0000256" key="6">
    <source>
        <dbReference type="ARBA" id="ARBA00022679"/>
    </source>
</evidence>
<dbReference type="GO" id="GO:0005524">
    <property type="term" value="F:ATP binding"/>
    <property type="evidence" value="ECO:0007669"/>
    <property type="project" value="UniProtKB-KW"/>
</dbReference>
<evidence type="ECO:0000256" key="13">
    <source>
        <dbReference type="ARBA" id="ARBA00023012"/>
    </source>
</evidence>
<dbReference type="CDD" id="cd16172">
    <property type="entry name" value="TorS_sensor_domain"/>
    <property type="match status" value="1"/>
</dbReference>
<dbReference type="NCBIfam" id="TIGR02956">
    <property type="entry name" value="TMAO_torS"/>
    <property type="match status" value="1"/>
</dbReference>
<evidence type="ECO:0000256" key="14">
    <source>
        <dbReference type="ARBA" id="ARBA00023136"/>
    </source>
</evidence>
<comment type="subunit">
    <text evidence="15">At low DSF concentrations, interacts with RpfF.</text>
</comment>
<dbReference type="AlphaFoldDB" id="A0A0Q2SIM1"/>
<dbReference type="InterPro" id="IPR008207">
    <property type="entry name" value="Sig_transdc_His_kin_Hpt_dom"/>
</dbReference>
<gene>
    <name evidence="24" type="ORF">AMR76_02550</name>
</gene>
<dbReference type="CDD" id="cd00082">
    <property type="entry name" value="HisKA"/>
    <property type="match status" value="1"/>
</dbReference>
<dbReference type="Pfam" id="PF01627">
    <property type="entry name" value="Hpt"/>
    <property type="match status" value="1"/>
</dbReference>
<dbReference type="InParanoid" id="A0A0Q2SIM1"/>
<dbReference type="SUPFAM" id="SSF55874">
    <property type="entry name" value="ATPase domain of HSP90 chaperone/DNA topoisomerase II/histidine kinase"/>
    <property type="match status" value="1"/>
</dbReference>
<dbReference type="SUPFAM" id="SSF47226">
    <property type="entry name" value="Histidine-containing phosphotransfer domain, HPT domain"/>
    <property type="match status" value="1"/>
</dbReference>
<dbReference type="Gene3D" id="1.10.287.130">
    <property type="match status" value="1"/>
</dbReference>
<dbReference type="CDD" id="cd16922">
    <property type="entry name" value="HATPase_EvgS-ArcB-TorS-like"/>
    <property type="match status" value="1"/>
</dbReference>
<evidence type="ECO:0000313" key="25">
    <source>
        <dbReference type="Proteomes" id="UP000051221"/>
    </source>
</evidence>
<dbReference type="GO" id="GO:0005886">
    <property type="term" value="C:plasma membrane"/>
    <property type="evidence" value="ECO:0007669"/>
    <property type="project" value="UniProtKB-SubCell"/>
</dbReference>
<dbReference type="SUPFAM" id="SSF47384">
    <property type="entry name" value="Homodimeric domain of signal transducing histidine kinase"/>
    <property type="match status" value="1"/>
</dbReference>
<keyword evidence="7 19" id="KW-0812">Transmembrane</keyword>
<dbReference type="Gene3D" id="1.20.120.160">
    <property type="entry name" value="HPT domain"/>
    <property type="match status" value="1"/>
</dbReference>
<name>A0A0Q2SIM1_VIBFU</name>
<dbReference type="FunFam" id="3.30.565.10:FF:000010">
    <property type="entry name" value="Sensor histidine kinase RcsC"/>
    <property type="match status" value="1"/>
</dbReference>
<dbReference type="InterPro" id="IPR003594">
    <property type="entry name" value="HATPase_dom"/>
</dbReference>
<evidence type="ECO:0000256" key="7">
    <source>
        <dbReference type="ARBA" id="ARBA00022692"/>
    </source>
</evidence>
<dbReference type="InterPro" id="IPR003660">
    <property type="entry name" value="HAMP_dom"/>
</dbReference>
<feature type="domain" description="Histidine kinase" evidence="20">
    <location>
        <begin position="476"/>
        <end position="694"/>
    </location>
</feature>
<evidence type="ECO:0000313" key="24">
    <source>
        <dbReference type="EMBL" id="KQH87491.1"/>
    </source>
</evidence>
<dbReference type="InterPro" id="IPR011006">
    <property type="entry name" value="CheY-like_superfamily"/>
</dbReference>
<reference evidence="24 25" key="1">
    <citation type="submission" date="2015-08" db="EMBL/GenBank/DDBJ databases">
        <title>Antibacterial properties of a collection of Vibrionaceae strains.</title>
        <authorList>
            <person name="Giubergia S."/>
        </authorList>
    </citation>
    <scope>NUCLEOTIDE SEQUENCE [LARGE SCALE GENOMIC DNA]</scope>
    <source>
        <strain evidence="24 25">S0821</strain>
    </source>
</reference>
<evidence type="ECO:0000256" key="3">
    <source>
        <dbReference type="ARBA" id="ARBA00012438"/>
    </source>
</evidence>
<keyword evidence="9" id="KW-0418">Kinase</keyword>
<dbReference type="PIRSF" id="PIRSF036437">
    <property type="entry name" value="HK_TorS"/>
    <property type="match status" value="1"/>
</dbReference>
<dbReference type="EMBL" id="LKHS01000002">
    <property type="protein sequence ID" value="KQH87491.1"/>
    <property type="molecule type" value="Genomic_DNA"/>
</dbReference>
<dbReference type="SMART" id="SM00388">
    <property type="entry name" value="HisKA"/>
    <property type="match status" value="1"/>
</dbReference>
<keyword evidence="5 18" id="KW-0597">Phosphoprotein</keyword>
<evidence type="ECO:0000256" key="18">
    <source>
        <dbReference type="PROSITE-ProRule" id="PRU00169"/>
    </source>
</evidence>
<evidence type="ECO:0000256" key="17">
    <source>
        <dbReference type="PROSITE-ProRule" id="PRU00110"/>
    </source>
</evidence>
<evidence type="ECO:0000256" key="1">
    <source>
        <dbReference type="ARBA" id="ARBA00000085"/>
    </source>
</evidence>
<evidence type="ECO:0000256" key="15">
    <source>
        <dbReference type="ARBA" id="ARBA00064003"/>
    </source>
</evidence>
<feature type="transmembrane region" description="Helical" evidence="19">
    <location>
        <begin position="12"/>
        <end position="34"/>
    </location>
</feature>
<dbReference type="InterPro" id="IPR014302">
    <property type="entry name" value="Sig_transdc_His_kinase_TorS"/>
</dbReference>
<dbReference type="InterPro" id="IPR005467">
    <property type="entry name" value="His_kinase_dom"/>
</dbReference>
<dbReference type="GO" id="GO:0000155">
    <property type="term" value="F:phosphorelay sensor kinase activity"/>
    <property type="evidence" value="ECO:0007669"/>
    <property type="project" value="InterPro"/>
</dbReference>
<dbReference type="PROSITE" id="PS50885">
    <property type="entry name" value="HAMP"/>
    <property type="match status" value="1"/>
</dbReference>
<keyword evidence="25" id="KW-1185">Reference proteome</keyword>
<evidence type="ECO:0000259" key="23">
    <source>
        <dbReference type="PROSITE" id="PS50894"/>
    </source>
</evidence>
<dbReference type="FunFam" id="1.10.287.130:FF:000002">
    <property type="entry name" value="Two-component osmosensing histidine kinase"/>
    <property type="match status" value="1"/>
</dbReference>
<evidence type="ECO:0000256" key="2">
    <source>
        <dbReference type="ARBA" id="ARBA00004651"/>
    </source>
</evidence>
<dbReference type="PROSITE" id="PS50109">
    <property type="entry name" value="HIS_KIN"/>
    <property type="match status" value="1"/>
</dbReference>
<dbReference type="FunCoup" id="A0A0Q2SIM1">
    <property type="interactions" value="166"/>
</dbReference>
<comment type="catalytic activity">
    <reaction evidence="1">
        <text>ATP + protein L-histidine = ADP + protein N-phospho-L-histidine.</text>
        <dbReference type="EC" id="2.7.13.3"/>
    </reaction>
</comment>
<dbReference type="RefSeq" id="WP_055465210.1">
    <property type="nucleotide sequence ID" value="NZ_LKHS01000002.1"/>
</dbReference>
<dbReference type="PRINTS" id="PR00344">
    <property type="entry name" value="BCTRLSENSOR"/>
</dbReference>
<dbReference type="GO" id="GO:0016787">
    <property type="term" value="F:hydrolase activity"/>
    <property type="evidence" value="ECO:0007669"/>
    <property type="project" value="UniProtKB-KW"/>
</dbReference>
<feature type="modified residue" description="4-aspartylphosphate" evidence="18">
    <location>
        <position position="762"/>
    </location>
</feature>
<keyword evidence="11" id="KW-0067">ATP-binding</keyword>
<dbReference type="SMART" id="SM00304">
    <property type="entry name" value="HAMP"/>
    <property type="match status" value="1"/>
</dbReference>
<keyword evidence="4" id="KW-1003">Cell membrane</keyword>
<accession>A0A0Q2SIM1</accession>
<protein>
    <recommendedName>
        <fullName evidence="16">Sensory/regulatory protein RpfC</fullName>
        <ecNumber evidence="3">2.7.13.3</ecNumber>
    </recommendedName>
</protein>
<dbReference type="Pfam" id="PF00672">
    <property type="entry name" value="HAMP"/>
    <property type="match status" value="1"/>
</dbReference>
<evidence type="ECO:0000256" key="11">
    <source>
        <dbReference type="ARBA" id="ARBA00022840"/>
    </source>
</evidence>
<feature type="domain" description="HPt" evidence="23">
    <location>
        <begin position="882"/>
        <end position="975"/>
    </location>
</feature>
<dbReference type="SMART" id="SM00387">
    <property type="entry name" value="HATPase_c"/>
    <property type="match status" value="1"/>
</dbReference>
<keyword evidence="6" id="KW-0808">Transferase</keyword>
<dbReference type="Gene3D" id="3.40.50.2300">
    <property type="match status" value="1"/>
</dbReference>
<dbReference type="InterPro" id="IPR036641">
    <property type="entry name" value="HPT_dom_sf"/>
</dbReference>
<dbReference type="PROSITE" id="PS50894">
    <property type="entry name" value="HPT"/>
    <property type="match status" value="1"/>
</dbReference>
<dbReference type="CDD" id="cd06225">
    <property type="entry name" value="HAMP"/>
    <property type="match status" value="1"/>
</dbReference>
<evidence type="ECO:0000259" key="20">
    <source>
        <dbReference type="PROSITE" id="PS50109"/>
    </source>
</evidence>
<dbReference type="InterPro" id="IPR036097">
    <property type="entry name" value="HisK_dim/P_sf"/>
</dbReference>
<dbReference type="CDD" id="cd00088">
    <property type="entry name" value="HPT"/>
    <property type="match status" value="1"/>
</dbReference>
<proteinExistence type="predicted"/>
<dbReference type="PANTHER" id="PTHR45339:SF1">
    <property type="entry name" value="HYBRID SIGNAL TRANSDUCTION HISTIDINE KINASE J"/>
    <property type="match status" value="1"/>
</dbReference>
<dbReference type="SUPFAM" id="SSF52172">
    <property type="entry name" value="CheY-like"/>
    <property type="match status" value="1"/>
</dbReference>
<evidence type="ECO:0000256" key="8">
    <source>
        <dbReference type="ARBA" id="ARBA00022741"/>
    </source>
</evidence>
<dbReference type="EC" id="2.7.13.3" evidence="3"/>
<dbReference type="PANTHER" id="PTHR45339">
    <property type="entry name" value="HYBRID SIGNAL TRANSDUCTION HISTIDINE KINASE J"/>
    <property type="match status" value="1"/>
</dbReference>
<dbReference type="Gene3D" id="6.10.340.10">
    <property type="match status" value="1"/>
</dbReference>
<dbReference type="Pfam" id="PF00072">
    <property type="entry name" value="Response_reg"/>
    <property type="match status" value="1"/>
</dbReference>
<keyword evidence="13" id="KW-0902">Two-component regulatory system</keyword>
<evidence type="ECO:0000256" key="10">
    <source>
        <dbReference type="ARBA" id="ARBA00022801"/>
    </source>
</evidence>
<dbReference type="InterPro" id="IPR003661">
    <property type="entry name" value="HisK_dim/P_dom"/>
</dbReference>
<evidence type="ECO:0000256" key="16">
    <source>
        <dbReference type="ARBA" id="ARBA00068150"/>
    </source>
</evidence>
<keyword evidence="10" id="KW-0378">Hydrolase</keyword>
<sequence length="976" mass="107318">MRISKTSIGHKLLLSFIAMACLVLSSAIIGMLGFSQVSKTERQVVNSAIPAMLEARQVAELSNRIIASVHTLSNATDETQRKRVGKLLFDQLDQLLGHVKTLGQDSSDTQLLSSLEADVQSVIDTLGLLGQEVERKLQLADSLVDQALHMRASAQELEQLTRTQVLNTSTVAVANVTHIYDLLKEQRHDQVYQALDTLVEVDLDLSERLHELHLLAYKVLNEIEETRTVTDIQRIVALQQEFVSNIDVMQRRVQAVEDPTRSKQMATLLAALAQEQTIFENLIARHDSTLRAQKLATQSLDQFASLNQRVNQLVDASNQSATAAVVQLSRTLSLAQWTLSVLSVMGLIATTLIVWRVVYQSVVKRLARHTAALLSVAKGQLHVEVDTQGHDELAEMGRAIATARDTAKALNVVAESEVQAKRELQEHKAHLEDVVEERTTQLRETNHKLNQEVLNHAKARLDAEQASRSKSVFLATMSHEIRTPMNGVLGTAHLLQGTPLSDVQRHYVNVIDQSGQNLLAILNDVLDYSKIEAGHLQIRHANFNLRHMLRHVYQLMESRAIEKGVTLNLHVDSDLAEDWQGDETRLQQVLNNLVSNAIKFTPHGHIDLAVYADPDDEQKLLFEVCDTGIGIHETDQQTLFDAFTQAEAGLATQGGTGLGLAISHRLVAAMQGELRCESVVGEGSRFYFSLALAAGEACNRIDEVSFGQTAALTVLVVEDNDVNQLVAEGFLTSLGHHAVMASNVKEALRLFAQQRFDVALLDINLPDGDGVSLLKQLRAIEQQHAQTPIPMIAVSAHVFTEDVSRYLASGFDGYLPKPLVKSALANTLAAHMGTPKLPETTARNMHSIQSQPQLMHHQSMPHQSNTVLVNVAQLEEDVAVLGRDKMREIMTYFADGARQAFAIFSASTSSEEAVKQAAHKLKGSAGSLGLTQAMILCQSIEQADSPQACAQSLYVELETTIAASLVELDALLSRDR</sequence>
<keyword evidence="14 19" id="KW-0472">Membrane</keyword>
<feature type="domain" description="Response regulatory" evidence="21">
    <location>
        <begin position="713"/>
        <end position="832"/>
    </location>
</feature>
<evidence type="ECO:0000259" key="22">
    <source>
        <dbReference type="PROSITE" id="PS50885"/>
    </source>
</evidence>
<evidence type="ECO:0000256" key="5">
    <source>
        <dbReference type="ARBA" id="ARBA00022553"/>
    </source>
</evidence>
<evidence type="ECO:0000256" key="19">
    <source>
        <dbReference type="SAM" id="Phobius"/>
    </source>
</evidence>
<dbReference type="InterPro" id="IPR037952">
    <property type="entry name" value="Sensor_TorS"/>
</dbReference>
<dbReference type="Pfam" id="PF00512">
    <property type="entry name" value="HisKA"/>
    <property type="match status" value="1"/>
</dbReference>
<evidence type="ECO:0000259" key="21">
    <source>
        <dbReference type="PROSITE" id="PS50110"/>
    </source>
</evidence>
<feature type="domain" description="HAMP" evidence="22">
    <location>
        <begin position="360"/>
        <end position="412"/>
    </location>
</feature>